<evidence type="ECO:0000313" key="2">
    <source>
        <dbReference type="EMBL" id="NNU33597.1"/>
    </source>
</evidence>
<sequence>MKFAKDADEFKPKLISTTTSIGNSVNISLHNNTVNNKPKKAPAKTDNDIKPREETQFENTRPDMSSVKTSLDKSVEQSLDAQKNVLLNKTIETQRAISEVELKAAEERAAAEAQSVQSKIHSGEKFLDSALKNSKKILQFLNRLSG</sequence>
<dbReference type="EMBL" id="JABFCR010000014">
    <property type="protein sequence ID" value="NNU33597.1"/>
    <property type="molecule type" value="Genomic_DNA"/>
</dbReference>
<dbReference type="Proteomes" id="UP000566071">
    <property type="component" value="Unassembled WGS sequence"/>
</dbReference>
<name>A0ABX1W058_9SPHI</name>
<evidence type="ECO:0000313" key="3">
    <source>
        <dbReference type="Proteomes" id="UP000566071"/>
    </source>
</evidence>
<feature type="compositionally biased region" description="Basic and acidic residues" evidence="1">
    <location>
        <begin position="43"/>
        <end position="55"/>
    </location>
</feature>
<keyword evidence="3" id="KW-1185">Reference proteome</keyword>
<feature type="region of interest" description="Disordered" evidence="1">
    <location>
        <begin position="30"/>
        <end position="67"/>
    </location>
</feature>
<dbReference type="RefSeq" id="WP_175269288.1">
    <property type="nucleotide sequence ID" value="NZ_JABFCR010000014.1"/>
</dbReference>
<reference evidence="2 3" key="1">
    <citation type="submission" date="2020-05" db="EMBL/GenBank/DDBJ databases">
        <authorList>
            <person name="Khan S.A."/>
            <person name="Jeon C.O."/>
            <person name="Chun B.H."/>
        </authorList>
    </citation>
    <scope>NUCLEOTIDE SEQUENCE [LARGE SCALE GENOMIC DNA]</scope>
    <source>
        <strain evidence="2 3">S1162</strain>
    </source>
</reference>
<comment type="caution">
    <text evidence="2">The sequence shown here is derived from an EMBL/GenBank/DDBJ whole genome shotgun (WGS) entry which is preliminary data.</text>
</comment>
<organism evidence="2 3">
    <name type="scientific">Mucilaginibacter humi</name>
    <dbReference type="NCBI Taxonomy" id="2732510"/>
    <lineage>
        <taxon>Bacteria</taxon>
        <taxon>Pseudomonadati</taxon>
        <taxon>Bacteroidota</taxon>
        <taxon>Sphingobacteriia</taxon>
        <taxon>Sphingobacteriales</taxon>
        <taxon>Sphingobacteriaceae</taxon>
        <taxon>Mucilaginibacter</taxon>
    </lineage>
</organism>
<protein>
    <submittedName>
        <fullName evidence="2">Uncharacterized protein</fullName>
    </submittedName>
</protein>
<feature type="compositionally biased region" description="Polar residues" evidence="1">
    <location>
        <begin position="57"/>
        <end position="67"/>
    </location>
</feature>
<evidence type="ECO:0000256" key="1">
    <source>
        <dbReference type="SAM" id="MobiDB-lite"/>
    </source>
</evidence>
<proteinExistence type="predicted"/>
<accession>A0ABX1W058</accession>
<gene>
    <name evidence="2" type="ORF">HK413_04540</name>
</gene>